<dbReference type="Gene3D" id="3.40.1390.30">
    <property type="entry name" value="NIF3 (NGG1p interacting factor 3)-like"/>
    <property type="match status" value="2"/>
</dbReference>
<comment type="caution">
    <text evidence="6">The sequence shown here is derived from an EMBL/GenBank/DDBJ whole genome shotgun (WGS) entry which is preliminary data.</text>
</comment>
<dbReference type="Pfam" id="PF01784">
    <property type="entry name" value="DUF34_NIF3"/>
    <property type="match status" value="1"/>
</dbReference>
<dbReference type="PANTHER" id="PTHR13799:SF14">
    <property type="entry name" value="GTP CYCLOHYDROLASE 1 TYPE 2 HOMOLOG"/>
    <property type="match status" value="1"/>
</dbReference>
<dbReference type="InterPro" id="IPR002678">
    <property type="entry name" value="DUF34/NIF3"/>
</dbReference>
<dbReference type="SUPFAM" id="SSF102705">
    <property type="entry name" value="NIF3 (NGG1p interacting factor 3)-like"/>
    <property type="match status" value="1"/>
</dbReference>
<comment type="subunit">
    <text evidence="2">Homohexamer.</text>
</comment>
<feature type="binding site" evidence="5">
    <location>
        <position position="223"/>
    </location>
    <ligand>
        <name>a divalent metal cation</name>
        <dbReference type="ChEBI" id="CHEBI:60240"/>
        <label>1</label>
    </ligand>
</feature>
<evidence type="ECO:0000256" key="5">
    <source>
        <dbReference type="PIRSR" id="PIRSR602678-1"/>
    </source>
</evidence>
<organism evidence="6 7">
    <name type="scientific">Candidatus Avitreponema avistercoris</name>
    <dbReference type="NCBI Taxonomy" id="2840705"/>
    <lineage>
        <taxon>Bacteria</taxon>
        <taxon>Pseudomonadati</taxon>
        <taxon>Spirochaetota</taxon>
        <taxon>Spirochaetia</taxon>
        <taxon>Spirochaetales</taxon>
        <taxon>Candidatus Avitreponema</taxon>
    </lineage>
</organism>
<keyword evidence="4 5" id="KW-0479">Metal-binding</keyword>
<dbReference type="Proteomes" id="UP000823616">
    <property type="component" value="Unassembled WGS sequence"/>
</dbReference>
<reference evidence="6" key="2">
    <citation type="journal article" date="2021" name="PeerJ">
        <title>Extensive microbial diversity within the chicken gut microbiome revealed by metagenomics and culture.</title>
        <authorList>
            <person name="Gilroy R."/>
            <person name="Ravi A."/>
            <person name="Getino M."/>
            <person name="Pursley I."/>
            <person name="Horton D.L."/>
            <person name="Alikhan N.F."/>
            <person name="Baker D."/>
            <person name="Gharbi K."/>
            <person name="Hall N."/>
            <person name="Watson M."/>
            <person name="Adriaenssens E.M."/>
            <person name="Foster-Nyarko E."/>
            <person name="Jarju S."/>
            <person name="Secka A."/>
            <person name="Antonio M."/>
            <person name="Oren A."/>
            <person name="Chaudhuri R.R."/>
            <person name="La Ragione R."/>
            <person name="Hildebrand F."/>
            <person name="Pallen M.J."/>
        </authorList>
    </citation>
    <scope>NUCLEOTIDE SEQUENCE</scope>
    <source>
        <strain evidence="6">B3-4054</strain>
    </source>
</reference>
<evidence type="ECO:0000256" key="2">
    <source>
        <dbReference type="ARBA" id="ARBA00011643"/>
    </source>
</evidence>
<protein>
    <recommendedName>
        <fullName evidence="3">GTP cyclohydrolase 1 type 2 homolog</fullName>
    </recommendedName>
</protein>
<reference evidence="6" key="1">
    <citation type="submission" date="2020-10" db="EMBL/GenBank/DDBJ databases">
        <authorList>
            <person name="Gilroy R."/>
        </authorList>
    </citation>
    <scope>NUCLEOTIDE SEQUENCE</scope>
    <source>
        <strain evidence="6">B3-4054</strain>
    </source>
</reference>
<dbReference type="EMBL" id="JADIMS010000112">
    <property type="protein sequence ID" value="MBO8450675.1"/>
    <property type="molecule type" value="Genomic_DNA"/>
</dbReference>
<accession>A0A9D9HDY1</accession>
<evidence type="ECO:0000256" key="4">
    <source>
        <dbReference type="ARBA" id="ARBA00022723"/>
    </source>
</evidence>
<dbReference type="PANTHER" id="PTHR13799">
    <property type="entry name" value="NGG1 INTERACTING FACTOR 3"/>
    <property type="match status" value="1"/>
</dbReference>
<name>A0A9D9HDY1_9SPIR</name>
<feature type="binding site" evidence="5">
    <location>
        <position position="66"/>
    </location>
    <ligand>
        <name>a divalent metal cation</name>
        <dbReference type="ChEBI" id="CHEBI:60240"/>
        <label>1</label>
    </ligand>
</feature>
<evidence type="ECO:0000313" key="6">
    <source>
        <dbReference type="EMBL" id="MBO8450675.1"/>
    </source>
</evidence>
<gene>
    <name evidence="6" type="ORF">IAA96_06175</name>
</gene>
<dbReference type="GO" id="GO:0046872">
    <property type="term" value="F:metal ion binding"/>
    <property type="evidence" value="ECO:0007669"/>
    <property type="project" value="UniProtKB-KW"/>
</dbReference>
<dbReference type="FunFam" id="3.40.1390.30:FF:000001">
    <property type="entry name" value="GTP cyclohydrolase 1 type 2"/>
    <property type="match status" value="1"/>
</dbReference>
<proteinExistence type="inferred from homology"/>
<feature type="binding site" evidence="5">
    <location>
        <position position="67"/>
    </location>
    <ligand>
        <name>a divalent metal cation</name>
        <dbReference type="ChEBI" id="CHEBI:60240"/>
        <label>1</label>
    </ligand>
</feature>
<evidence type="ECO:0000256" key="1">
    <source>
        <dbReference type="ARBA" id="ARBA00006964"/>
    </source>
</evidence>
<feature type="binding site" evidence="5">
    <location>
        <position position="103"/>
    </location>
    <ligand>
        <name>a divalent metal cation</name>
        <dbReference type="ChEBI" id="CHEBI:60240"/>
        <label>1</label>
    </ligand>
</feature>
<comment type="similarity">
    <text evidence="1">Belongs to the GTP cyclohydrolase I type 2/NIF3 family.</text>
</comment>
<dbReference type="InterPro" id="IPR036069">
    <property type="entry name" value="DUF34/NIF3_sf"/>
</dbReference>
<dbReference type="GO" id="GO:0005737">
    <property type="term" value="C:cytoplasm"/>
    <property type="evidence" value="ECO:0007669"/>
    <property type="project" value="TreeGrafter"/>
</dbReference>
<dbReference type="AlphaFoldDB" id="A0A9D9HDY1"/>
<sequence>MNVSELSAWLDRRLETGKYAGKDPSWNGLQAGDARAPVQTAAFAVDACLESIRRAAEAGADILIVHHGFFWGEPVPLTGSHYGRVKTLFDAGIALYAAHIPLDAHPEIGHNACIARAVGLTPESLRPFGEWRGMTIGLCGDFPEEENLDRVLAKLFPDGAQPAHILPFGPEKIRSAGIVSGGGGSDLEQAVKAGLDLFITGEIGHEQYHLALESGISVIAGGHYQTETFGLKALEREIAAELNLRTVFLDVPTGL</sequence>
<evidence type="ECO:0000256" key="3">
    <source>
        <dbReference type="ARBA" id="ARBA00022112"/>
    </source>
</evidence>
<feature type="binding site" evidence="5">
    <location>
        <position position="227"/>
    </location>
    <ligand>
        <name>a divalent metal cation</name>
        <dbReference type="ChEBI" id="CHEBI:60240"/>
        <label>1</label>
    </ligand>
</feature>
<evidence type="ECO:0000313" key="7">
    <source>
        <dbReference type="Proteomes" id="UP000823616"/>
    </source>
</evidence>
<dbReference type="NCBIfam" id="TIGR00486">
    <property type="entry name" value="YbgI_SA1388"/>
    <property type="match status" value="1"/>
</dbReference>